<evidence type="ECO:0000256" key="1">
    <source>
        <dbReference type="RuleBase" id="RU363044"/>
    </source>
</evidence>
<comment type="caution">
    <text evidence="3">The sequence shown here is derived from an EMBL/GenBank/DDBJ whole genome shotgun (WGS) entry which is preliminary data.</text>
</comment>
<reference evidence="3 4" key="1">
    <citation type="submission" date="2019-08" db="EMBL/GenBank/DDBJ databases">
        <title>The genome of the soybean aphid Biotype 1, its phylome, world population structure and adaptation to the North American continent.</title>
        <authorList>
            <person name="Giordano R."/>
            <person name="Donthu R.K."/>
            <person name="Hernandez A.G."/>
            <person name="Wright C.L."/>
            <person name="Zimin A.V."/>
        </authorList>
    </citation>
    <scope>NUCLEOTIDE SEQUENCE [LARGE SCALE GENOMIC DNA]</scope>
    <source>
        <tissue evidence="3">Whole aphids</tissue>
    </source>
</reference>
<dbReference type="AlphaFoldDB" id="A0A6G0SY44"/>
<accession>A0A6G0SY44</accession>
<dbReference type="SUPFAM" id="SSF52540">
    <property type="entry name" value="P-loop containing nucleoside triphosphate hydrolases"/>
    <property type="match status" value="1"/>
</dbReference>
<dbReference type="InterPro" id="IPR010285">
    <property type="entry name" value="DNA_helicase_pif1-like_DEAD"/>
</dbReference>
<dbReference type="EC" id="5.6.2.3" evidence="1"/>
<dbReference type="EMBL" id="VYZN01000949">
    <property type="protein sequence ID" value="KAE9522577.1"/>
    <property type="molecule type" value="Genomic_DNA"/>
</dbReference>
<dbReference type="GO" id="GO:0005524">
    <property type="term" value="F:ATP binding"/>
    <property type="evidence" value="ECO:0007669"/>
    <property type="project" value="UniProtKB-KW"/>
</dbReference>
<feature type="domain" description="DNA helicase Pif1-like DEAD-box helicase" evidence="2">
    <location>
        <begin position="593"/>
        <end position="703"/>
    </location>
</feature>
<dbReference type="GO" id="GO:0043139">
    <property type="term" value="F:5'-3' DNA helicase activity"/>
    <property type="evidence" value="ECO:0007669"/>
    <property type="project" value="UniProtKB-EC"/>
</dbReference>
<proteinExistence type="inferred from homology"/>
<comment type="similarity">
    <text evidence="1">Belongs to the helicase family.</text>
</comment>
<evidence type="ECO:0000313" key="3">
    <source>
        <dbReference type="EMBL" id="KAE9522577.1"/>
    </source>
</evidence>
<gene>
    <name evidence="3" type="ORF">AGLY_016999</name>
</gene>
<keyword evidence="4" id="KW-1185">Reference proteome</keyword>
<dbReference type="OrthoDB" id="5804956at2759"/>
<sequence length="760" mass="88866">MGIIFSKEILVSEILKSDLALHVEKCMESTHLQRREISADFQAENAEKLKFDNNEKHHQQLVLKNKKRREAYVTEKISNHLQLKIVQFENLIRQVLNYEFCPIHQILQPRSSNLQPLDEINLIFGYDPQHLFYERSQMRKHLLNILRTKTLENFPSIYKKQEIAFNIHAYECCQLQSQQPANEDHENVHVDQINDEQQTGPKDADYFEITKEKYTNKKNKKKILYYDYQKEVYMQHKYVQIVLDKLYNLHDDQPDHENNRLKSQKIIKWVFYNKKKTINQLKWTFQVKCKNIVTVAFEKSQLIPKSNVERYVKALCGKSLHTHNSKQFPCNDTCRKKKYDPFISNGLKNCYLRIHESTLGTLSDLLDKLFTCTNPNRDERNGHSLKNHQLYEIRRLYTHLSRVDEALEQGDVAFLKKLAEDTQAKAISFTSAAVHSDIAEDKLTEDFKKTIELFEKRRSKPYVISHYIFKVKIEPENFNYSLVLLKQPWRWTDELLNGCETYQASFMIKKGDLPDAVPYFEKITNREIMLEQMAQNIEDEEQQQKNPQEKNNDIFEDLGCVPEEVENAMDDFQGNKKQEVEVNFDWQKGVESMNEDQRRVFDSVFQLVKDGNKICRKFVTGEAGTGKSYVIKCLVHAIRQELKKDVAILASTGIAAFNVGGLTMHRLLQLPVEHKRGTPKYSPLSDTALDAIRKALKNVVLDEDGWFAKMFSKNLLQLPPVSDGPVFVPVPTETLNKCVQSVAPVDLWFLLDYGITMNYE</sequence>
<dbReference type="PANTHER" id="PTHR47642">
    <property type="entry name" value="ATP-DEPENDENT DNA HELICASE"/>
    <property type="match status" value="1"/>
</dbReference>
<keyword evidence="1" id="KW-0378">Hydrolase</keyword>
<dbReference type="Pfam" id="PF05970">
    <property type="entry name" value="PIF1"/>
    <property type="match status" value="1"/>
</dbReference>
<evidence type="ECO:0000259" key="2">
    <source>
        <dbReference type="Pfam" id="PF05970"/>
    </source>
</evidence>
<keyword evidence="1" id="KW-0067">ATP-binding</keyword>
<keyword evidence="1" id="KW-0347">Helicase</keyword>
<dbReference type="GO" id="GO:0016787">
    <property type="term" value="F:hydrolase activity"/>
    <property type="evidence" value="ECO:0007669"/>
    <property type="project" value="UniProtKB-KW"/>
</dbReference>
<evidence type="ECO:0000313" key="4">
    <source>
        <dbReference type="Proteomes" id="UP000475862"/>
    </source>
</evidence>
<organism evidence="3 4">
    <name type="scientific">Aphis glycines</name>
    <name type="common">Soybean aphid</name>
    <dbReference type="NCBI Taxonomy" id="307491"/>
    <lineage>
        <taxon>Eukaryota</taxon>
        <taxon>Metazoa</taxon>
        <taxon>Ecdysozoa</taxon>
        <taxon>Arthropoda</taxon>
        <taxon>Hexapoda</taxon>
        <taxon>Insecta</taxon>
        <taxon>Pterygota</taxon>
        <taxon>Neoptera</taxon>
        <taxon>Paraneoptera</taxon>
        <taxon>Hemiptera</taxon>
        <taxon>Sternorrhyncha</taxon>
        <taxon>Aphidomorpha</taxon>
        <taxon>Aphidoidea</taxon>
        <taxon>Aphididae</taxon>
        <taxon>Aphidini</taxon>
        <taxon>Aphis</taxon>
        <taxon>Aphis</taxon>
    </lineage>
</organism>
<keyword evidence="1" id="KW-0547">Nucleotide-binding</keyword>
<dbReference type="PANTHER" id="PTHR47642:SF5">
    <property type="entry name" value="ATP-DEPENDENT DNA HELICASE"/>
    <property type="match status" value="1"/>
</dbReference>
<dbReference type="Gene3D" id="3.40.50.300">
    <property type="entry name" value="P-loop containing nucleotide triphosphate hydrolases"/>
    <property type="match status" value="1"/>
</dbReference>
<dbReference type="InterPro" id="IPR051055">
    <property type="entry name" value="PIF1_helicase"/>
</dbReference>
<dbReference type="GO" id="GO:0000723">
    <property type="term" value="P:telomere maintenance"/>
    <property type="evidence" value="ECO:0007669"/>
    <property type="project" value="InterPro"/>
</dbReference>
<dbReference type="GO" id="GO:0006310">
    <property type="term" value="P:DNA recombination"/>
    <property type="evidence" value="ECO:0007669"/>
    <property type="project" value="UniProtKB-KW"/>
</dbReference>
<comment type="cofactor">
    <cofactor evidence="1">
        <name>Mg(2+)</name>
        <dbReference type="ChEBI" id="CHEBI:18420"/>
    </cofactor>
</comment>
<dbReference type="InterPro" id="IPR027417">
    <property type="entry name" value="P-loop_NTPase"/>
</dbReference>
<keyword evidence="1" id="KW-0227">DNA damage</keyword>
<keyword evidence="1" id="KW-0233">DNA recombination</keyword>
<comment type="catalytic activity">
    <reaction evidence="1">
        <text>ATP + H2O = ADP + phosphate + H(+)</text>
        <dbReference type="Rhea" id="RHEA:13065"/>
        <dbReference type="ChEBI" id="CHEBI:15377"/>
        <dbReference type="ChEBI" id="CHEBI:15378"/>
        <dbReference type="ChEBI" id="CHEBI:30616"/>
        <dbReference type="ChEBI" id="CHEBI:43474"/>
        <dbReference type="ChEBI" id="CHEBI:456216"/>
        <dbReference type="EC" id="5.6.2.3"/>
    </reaction>
</comment>
<keyword evidence="1" id="KW-0234">DNA repair</keyword>
<dbReference type="GO" id="GO:0006281">
    <property type="term" value="P:DNA repair"/>
    <property type="evidence" value="ECO:0007669"/>
    <property type="project" value="UniProtKB-KW"/>
</dbReference>
<dbReference type="Proteomes" id="UP000475862">
    <property type="component" value="Unassembled WGS sequence"/>
</dbReference>
<name>A0A6G0SY44_APHGL</name>
<protein>
    <recommendedName>
        <fullName evidence="1">ATP-dependent DNA helicase</fullName>
        <ecNumber evidence="1">5.6.2.3</ecNumber>
    </recommendedName>
</protein>